<name>A0ABU8BWR6_9RHOB</name>
<protein>
    <submittedName>
        <fullName evidence="2">YdeI/OmpD-associated family protein</fullName>
    </submittedName>
</protein>
<dbReference type="SUPFAM" id="SSF159888">
    <property type="entry name" value="YdhG-like"/>
    <property type="match status" value="1"/>
</dbReference>
<comment type="caution">
    <text evidence="2">The sequence shown here is derived from an EMBL/GenBank/DDBJ whole genome shotgun (WGS) entry which is preliminary data.</text>
</comment>
<dbReference type="InterPro" id="IPR014922">
    <property type="entry name" value="YdhG-like"/>
</dbReference>
<dbReference type="Pfam" id="PF13376">
    <property type="entry name" value="OmdA"/>
    <property type="match status" value="1"/>
</dbReference>
<feature type="domain" description="YdhG-like" evidence="1">
    <location>
        <begin position="29"/>
        <end position="126"/>
    </location>
</feature>
<proteinExistence type="predicted"/>
<dbReference type="PIRSF" id="PIRSF021308">
    <property type="entry name" value="UCP021308"/>
    <property type="match status" value="1"/>
</dbReference>
<dbReference type="Pfam" id="PF08818">
    <property type="entry name" value="DUF1801"/>
    <property type="match status" value="1"/>
</dbReference>
<gene>
    <name evidence="2" type="ORF">V6590_13370</name>
</gene>
<sequence>MITEIGTYFRDGCGRCARFATPDCAARFWADGLAALRALCLGAGLDEQVKWGHPCYMHAGRNIAVLGAFRSDFRITFQDAALLSDPQGLLQRQGPNTRHPDMLQFRDAAQVADRAGLIRDLLAQAMQNARAGLRPPSRETPTEIPTELQQAMSADPDLAAAFAALTPGRQRSHALQISGAKTAATRLNRIARLRPLILAGRDALGR</sequence>
<evidence type="ECO:0000313" key="2">
    <source>
        <dbReference type="EMBL" id="MEH7829141.1"/>
    </source>
</evidence>
<evidence type="ECO:0000259" key="1">
    <source>
        <dbReference type="Pfam" id="PF08818"/>
    </source>
</evidence>
<dbReference type="Proteomes" id="UP001431963">
    <property type="component" value="Unassembled WGS sequence"/>
</dbReference>
<keyword evidence="3" id="KW-1185">Reference proteome</keyword>
<evidence type="ECO:0000313" key="3">
    <source>
        <dbReference type="Proteomes" id="UP001431963"/>
    </source>
</evidence>
<accession>A0ABU8BWR6</accession>
<dbReference type="RefSeq" id="WP_335423895.1">
    <property type="nucleotide sequence ID" value="NZ_JBALHR010000008.1"/>
</dbReference>
<dbReference type="InterPro" id="IPR016786">
    <property type="entry name" value="YdeI_bac"/>
</dbReference>
<reference evidence="2" key="1">
    <citation type="submission" date="2024-02" db="EMBL/GenBank/DDBJ databases">
        <title>Genome sequences of strain Gemmobacter sp. JM10B15.</title>
        <authorList>
            <person name="Zhang M."/>
        </authorList>
    </citation>
    <scope>NUCLEOTIDE SEQUENCE</scope>
    <source>
        <strain evidence="2">JM10B15</strain>
    </source>
</reference>
<organism evidence="2 3">
    <name type="scientific">Gemmobacter denitrificans</name>
    <dbReference type="NCBI Taxonomy" id="3123040"/>
    <lineage>
        <taxon>Bacteria</taxon>
        <taxon>Pseudomonadati</taxon>
        <taxon>Pseudomonadota</taxon>
        <taxon>Alphaproteobacteria</taxon>
        <taxon>Rhodobacterales</taxon>
        <taxon>Paracoccaceae</taxon>
        <taxon>Gemmobacter</taxon>
    </lineage>
</organism>
<dbReference type="EMBL" id="JBALHR010000008">
    <property type="protein sequence ID" value="MEH7829141.1"/>
    <property type="molecule type" value="Genomic_DNA"/>
</dbReference>